<dbReference type="InterPro" id="IPR036770">
    <property type="entry name" value="Ankyrin_rpt-contain_sf"/>
</dbReference>
<dbReference type="PANTHER" id="PTHR24193:SF86">
    <property type="entry name" value="GA-BINDING PROTEIN SUBUNIT BETA-2"/>
    <property type="match status" value="1"/>
</dbReference>
<dbReference type="PRINTS" id="PR01415">
    <property type="entry name" value="ANKYRIN"/>
</dbReference>
<dbReference type="PROSITE" id="PS50297">
    <property type="entry name" value="ANK_REP_REGION"/>
    <property type="match status" value="3"/>
</dbReference>
<keyword evidence="2" id="KW-0677">Repeat</keyword>
<dbReference type="AlphaFoldDB" id="A0A401RKE0"/>
<protein>
    <submittedName>
        <fullName evidence="10">Uncharacterized protein</fullName>
    </submittedName>
</protein>
<keyword evidence="3" id="KW-0805">Transcription regulation</keyword>
<dbReference type="InterPro" id="IPR050663">
    <property type="entry name" value="Ankyrin-SOCS_Box"/>
</dbReference>
<dbReference type="PROSITE" id="PS50088">
    <property type="entry name" value="ANK_REPEAT"/>
    <property type="match status" value="3"/>
</dbReference>
<accession>A0A401RKE0</accession>
<dbReference type="Pfam" id="PF12796">
    <property type="entry name" value="Ank_2"/>
    <property type="match status" value="1"/>
</dbReference>
<keyword evidence="11" id="KW-1185">Reference proteome</keyword>
<keyword evidence="6" id="KW-0539">Nucleus</keyword>
<keyword evidence="5" id="KW-0804">Transcription</keyword>
<name>A0A401RKE0_CHIPU</name>
<dbReference type="GO" id="GO:0005634">
    <property type="term" value="C:nucleus"/>
    <property type="evidence" value="ECO:0007669"/>
    <property type="project" value="UniProtKB-SubCell"/>
</dbReference>
<dbReference type="GO" id="GO:0045944">
    <property type="term" value="P:positive regulation of transcription by RNA polymerase II"/>
    <property type="evidence" value="ECO:0007669"/>
    <property type="project" value="TreeGrafter"/>
</dbReference>
<proteinExistence type="predicted"/>
<dbReference type="EMBL" id="BEZZ01001436">
    <property type="protein sequence ID" value="GCC18618.1"/>
    <property type="molecule type" value="Genomic_DNA"/>
</dbReference>
<dbReference type="OrthoDB" id="341259at2759"/>
<feature type="repeat" description="ANK" evidence="7">
    <location>
        <begin position="213"/>
        <end position="245"/>
    </location>
</feature>
<dbReference type="SMART" id="SM00248">
    <property type="entry name" value="ANK"/>
    <property type="match status" value="4"/>
</dbReference>
<evidence type="ECO:0000256" key="5">
    <source>
        <dbReference type="ARBA" id="ARBA00023163"/>
    </source>
</evidence>
<gene>
    <name evidence="10" type="ORF">chiPu_0018001</name>
</gene>
<evidence type="ECO:0000256" key="2">
    <source>
        <dbReference type="ARBA" id="ARBA00022737"/>
    </source>
</evidence>
<feature type="repeat" description="ANK" evidence="7">
    <location>
        <begin position="180"/>
        <end position="212"/>
    </location>
</feature>
<evidence type="ECO:0000256" key="4">
    <source>
        <dbReference type="ARBA" id="ARBA00023043"/>
    </source>
</evidence>
<dbReference type="GO" id="GO:0000976">
    <property type="term" value="F:transcription cis-regulatory region binding"/>
    <property type="evidence" value="ECO:0007669"/>
    <property type="project" value="TreeGrafter"/>
</dbReference>
<evidence type="ECO:0000256" key="6">
    <source>
        <dbReference type="ARBA" id="ARBA00023242"/>
    </source>
</evidence>
<evidence type="ECO:0000256" key="7">
    <source>
        <dbReference type="PROSITE-ProRule" id="PRU00023"/>
    </source>
</evidence>
<evidence type="ECO:0000256" key="8">
    <source>
        <dbReference type="SAM" id="Coils"/>
    </source>
</evidence>
<dbReference type="Proteomes" id="UP000287033">
    <property type="component" value="Unassembled WGS sequence"/>
</dbReference>
<dbReference type="Pfam" id="PF00023">
    <property type="entry name" value="Ank"/>
    <property type="match status" value="1"/>
</dbReference>
<dbReference type="SUPFAM" id="SSF48403">
    <property type="entry name" value="Ankyrin repeat"/>
    <property type="match status" value="1"/>
</dbReference>
<dbReference type="FunFam" id="1.25.40.20:FF:000025">
    <property type="entry name" value="GA-binding protein subunit beta-1 isoform X1"/>
    <property type="match status" value="1"/>
</dbReference>
<dbReference type="PANTHER" id="PTHR24193">
    <property type="entry name" value="ANKYRIN REPEAT PROTEIN"/>
    <property type="match status" value="1"/>
</dbReference>
<feature type="repeat" description="ANK" evidence="7">
    <location>
        <begin position="246"/>
        <end position="278"/>
    </location>
</feature>
<reference evidence="10 11" key="1">
    <citation type="journal article" date="2018" name="Nat. Ecol. Evol.">
        <title>Shark genomes provide insights into elasmobranch evolution and the origin of vertebrates.</title>
        <authorList>
            <person name="Hara Y"/>
            <person name="Yamaguchi K"/>
            <person name="Onimaru K"/>
            <person name="Kadota M"/>
            <person name="Koyanagi M"/>
            <person name="Keeley SD"/>
            <person name="Tatsumi K"/>
            <person name="Tanaka K"/>
            <person name="Motone F"/>
            <person name="Kageyama Y"/>
            <person name="Nozu R"/>
            <person name="Adachi N"/>
            <person name="Nishimura O"/>
            <person name="Nakagawa R"/>
            <person name="Tanegashima C"/>
            <person name="Kiyatake I"/>
            <person name="Matsumoto R"/>
            <person name="Murakumo K"/>
            <person name="Nishida K"/>
            <person name="Terakita A"/>
            <person name="Kuratani S"/>
            <person name="Sato K"/>
            <person name="Hyodo S Kuraku.S."/>
        </authorList>
    </citation>
    <scope>NUCLEOTIDE SEQUENCE [LARGE SCALE GENOMIC DNA]</scope>
</reference>
<comment type="caution">
    <text evidence="10">The sequence shown here is derived from an EMBL/GenBank/DDBJ whole genome shotgun (WGS) entry which is preliminary data.</text>
</comment>
<evidence type="ECO:0000256" key="3">
    <source>
        <dbReference type="ARBA" id="ARBA00023015"/>
    </source>
</evidence>
<dbReference type="OMA" id="HESTNHH"/>
<comment type="subcellular location">
    <subcellularLocation>
        <location evidence="1">Nucleus</location>
    </subcellularLocation>
</comment>
<evidence type="ECO:0000313" key="10">
    <source>
        <dbReference type="EMBL" id="GCC18618.1"/>
    </source>
</evidence>
<feature type="compositionally biased region" description="Basic and acidic residues" evidence="9">
    <location>
        <begin position="70"/>
        <end position="85"/>
    </location>
</feature>
<evidence type="ECO:0000256" key="9">
    <source>
        <dbReference type="SAM" id="MobiDB-lite"/>
    </source>
</evidence>
<evidence type="ECO:0000256" key="1">
    <source>
        <dbReference type="ARBA" id="ARBA00004123"/>
    </source>
</evidence>
<sequence length="583" mass="64169">MFIEGKEKNRPFRILFTIYLKAGIRVGFIGTKKRAKPNTCPGLLPPPARNRVAHRLPRGKEIVRIPQRAGRPEREREREKETREKGRGFDAVMLGEVHFNFGFAALESKDKLSVTGIQVFSNWMDVVCFVRKVWFLVFRALVQMSLVDLGKRLLEAARKGQDDEVRTLMANGAPFTTDWLGTSPLHLAAQYGHYSTAEVLLRAGVSRDARTKVDRTPLHMAAAEGHASIVELLIRNNADINAKDMLKMTALHWAVEHDHREVVEILLKYGADVHALSKFDKNAFDIALDKHNPELVGILQEAMQNQVNTNPERTNSVAVATPQFIIAPAGVMNLSGLVSSTSTKTTSGESGVSTVQYGNSTTSVLATLAALAEASGPLSNSPRSTAATEEVVTADSVDSAIQQVVGSGGQRVITIVTDGGVQLGNLPAGINTGQPFIVTMQDGQQVLTLPTTHVEEETVITEEMPAKKECLEEVLNHSESIEKDTNDCLERELLQKQLHEANRKAQEYRQQLMKKEQEAEEYRMRLEAIARLHTTAEEITVVEEVTDDGTGTVITMAAELEGPETTVETMEQPTDMATETVTS</sequence>
<feature type="region of interest" description="Disordered" evidence="9">
    <location>
        <begin position="64"/>
        <end position="85"/>
    </location>
</feature>
<evidence type="ECO:0000313" key="11">
    <source>
        <dbReference type="Proteomes" id="UP000287033"/>
    </source>
</evidence>
<organism evidence="10 11">
    <name type="scientific">Chiloscyllium punctatum</name>
    <name type="common">Brownbanded bambooshark</name>
    <name type="synonym">Hemiscyllium punctatum</name>
    <dbReference type="NCBI Taxonomy" id="137246"/>
    <lineage>
        <taxon>Eukaryota</taxon>
        <taxon>Metazoa</taxon>
        <taxon>Chordata</taxon>
        <taxon>Craniata</taxon>
        <taxon>Vertebrata</taxon>
        <taxon>Chondrichthyes</taxon>
        <taxon>Elasmobranchii</taxon>
        <taxon>Galeomorphii</taxon>
        <taxon>Galeoidea</taxon>
        <taxon>Orectolobiformes</taxon>
        <taxon>Hemiscylliidae</taxon>
        <taxon>Chiloscyllium</taxon>
    </lineage>
</organism>
<dbReference type="Gene3D" id="1.25.40.20">
    <property type="entry name" value="Ankyrin repeat-containing domain"/>
    <property type="match status" value="1"/>
</dbReference>
<keyword evidence="8" id="KW-0175">Coiled coil</keyword>
<dbReference type="InterPro" id="IPR002110">
    <property type="entry name" value="Ankyrin_rpt"/>
</dbReference>
<feature type="coiled-coil region" evidence="8">
    <location>
        <begin position="491"/>
        <end position="532"/>
    </location>
</feature>
<keyword evidence="4 7" id="KW-0040">ANK repeat</keyword>
<dbReference type="STRING" id="137246.A0A401RKE0"/>